<sequence length="126" mass="14528">MLEVKDIKNKKYSLISEFPKANIAVVRHNLCGYKYEVHTSKFVNGEERCPLCAHGFVTEEIFKKKNNKILKDFELSDYKNLATPAHFTHKKCLGTTERTPEAFVENPVCFWCSDDWIKAALDVEAL</sequence>
<evidence type="ECO:0000313" key="1">
    <source>
        <dbReference type="EMBL" id="WEA58249.1"/>
    </source>
</evidence>
<reference evidence="1 2" key="1">
    <citation type="submission" date="2023-02" db="EMBL/GenBank/DDBJ databases">
        <title>Comparative genomics and fermentation flavor characterization of five lactic acid bacteria reveal flavor biosynthesis metabolic pathways in fermented muskmelon puree.</title>
        <authorList>
            <person name="Yuan L."/>
            <person name="Li M."/>
            <person name="Xu X."/>
            <person name="Lao F."/>
            <person name="Wu J."/>
        </authorList>
    </citation>
    <scope>NUCLEOTIDE SEQUENCE [LARGE SCALE GENOMIC DNA]</scope>
    <source>
        <strain evidence="1 2">Ca-4</strain>
        <plasmid evidence="1 2">unnamed3</plasmid>
    </source>
</reference>
<accession>A0ABD7XA07</accession>
<dbReference type="Proteomes" id="UP001214131">
    <property type="component" value="Plasmid unnamed3"/>
</dbReference>
<name>A0ABD7XA07_PEDPE</name>
<proteinExistence type="predicted"/>
<gene>
    <name evidence="1" type="ORF">PWB86_09580</name>
</gene>
<dbReference type="RefSeq" id="WP_275000696.1">
    <property type="nucleotide sequence ID" value="NZ_CP118742.1"/>
</dbReference>
<organism evidence="1 2">
    <name type="scientific">Pediococcus pentosaceus</name>
    <dbReference type="NCBI Taxonomy" id="1255"/>
    <lineage>
        <taxon>Bacteria</taxon>
        <taxon>Bacillati</taxon>
        <taxon>Bacillota</taxon>
        <taxon>Bacilli</taxon>
        <taxon>Lactobacillales</taxon>
        <taxon>Lactobacillaceae</taxon>
        <taxon>Pediococcus</taxon>
    </lineage>
</organism>
<dbReference type="EMBL" id="CP118742">
    <property type="protein sequence ID" value="WEA58249.1"/>
    <property type="molecule type" value="Genomic_DNA"/>
</dbReference>
<evidence type="ECO:0000313" key="2">
    <source>
        <dbReference type="Proteomes" id="UP001214131"/>
    </source>
</evidence>
<keyword evidence="1" id="KW-0614">Plasmid</keyword>
<protein>
    <submittedName>
        <fullName evidence="1">Uncharacterized protein</fullName>
    </submittedName>
</protein>
<geneLocation type="plasmid" evidence="1 2">
    <name>unnamed3</name>
</geneLocation>
<dbReference type="AlphaFoldDB" id="A0ABD7XA07"/>